<evidence type="ECO:0000313" key="1">
    <source>
        <dbReference type="EMBL" id="KAF1928468.1"/>
    </source>
</evidence>
<proteinExistence type="predicted"/>
<organism evidence="1 2">
    <name type="scientific">Didymella exigua CBS 183.55</name>
    <dbReference type="NCBI Taxonomy" id="1150837"/>
    <lineage>
        <taxon>Eukaryota</taxon>
        <taxon>Fungi</taxon>
        <taxon>Dikarya</taxon>
        <taxon>Ascomycota</taxon>
        <taxon>Pezizomycotina</taxon>
        <taxon>Dothideomycetes</taxon>
        <taxon>Pleosporomycetidae</taxon>
        <taxon>Pleosporales</taxon>
        <taxon>Pleosporineae</taxon>
        <taxon>Didymellaceae</taxon>
        <taxon>Didymella</taxon>
    </lineage>
</organism>
<protein>
    <submittedName>
        <fullName evidence="1">Uncharacterized protein</fullName>
    </submittedName>
</protein>
<dbReference type="AlphaFoldDB" id="A0A6A5RMV7"/>
<gene>
    <name evidence="1" type="ORF">M421DRAFT_5499</name>
</gene>
<dbReference type="Proteomes" id="UP000800082">
    <property type="component" value="Unassembled WGS sequence"/>
</dbReference>
<reference evidence="1" key="1">
    <citation type="journal article" date="2020" name="Stud. Mycol.">
        <title>101 Dothideomycetes genomes: a test case for predicting lifestyles and emergence of pathogens.</title>
        <authorList>
            <person name="Haridas S."/>
            <person name="Albert R."/>
            <person name="Binder M."/>
            <person name="Bloem J."/>
            <person name="Labutti K."/>
            <person name="Salamov A."/>
            <person name="Andreopoulos B."/>
            <person name="Baker S."/>
            <person name="Barry K."/>
            <person name="Bills G."/>
            <person name="Bluhm B."/>
            <person name="Cannon C."/>
            <person name="Castanera R."/>
            <person name="Culley D."/>
            <person name="Daum C."/>
            <person name="Ezra D."/>
            <person name="Gonzalez J."/>
            <person name="Henrissat B."/>
            <person name="Kuo A."/>
            <person name="Liang C."/>
            <person name="Lipzen A."/>
            <person name="Lutzoni F."/>
            <person name="Magnuson J."/>
            <person name="Mondo S."/>
            <person name="Nolan M."/>
            <person name="Ohm R."/>
            <person name="Pangilinan J."/>
            <person name="Park H.-J."/>
            <person name="Ramirez L."/>
            <person name="Alfaro M."/>
            <person name="Sun H."/>
            <person name="Tritt A."/>
            <person name="Yoshinaga Y."/>
            <person name="Zwiers L.-H."/>
            <person name="Turgeon B."/>
            <person name="Goodwin S."/>
            <person name="Spatafora J."/>
            <person name="Crous P."/>
            <person name="Grigoriev I."/>
        </authorList>
    </citation>
    <scope>NUCLEOTIDE SEQUENCE</scope>
    <source>
        <strain evidence="1">CBS 183.55</strain>
    </source>
</reference>
<sequence length="63" mass="7109">MAPKTPSKPHQGKPPYKTFSTLVKYKVASCVSKKLLHLLKYSAPVRPALEKRINLPKHTEPEV</sequence>
<keyword evidence="2" id="KW-1185">Reference proteome</keyword>
<dbReference type="EMBL" id="ML978969">
    <property type="protein sequence ID" value="KAF1928468.1"/>
    <property type="molecule type" value="Genomic_DNA"/>
</dbReference>
<accession>A0A6A5RMV7</accession>
<dbReference type="GeneID" id="54352936"/>
<dbReference type="RefSeq" id="XP_033448716.1">
    <property type="nucleotide sequence ID" value="XM_033595269.1"/>
</dbReference>
<name>A0A6A5RMV7_9PLEO</name>
<evidence type="ECO:0000313" key="2">
    <source>
        <dbReference type="Proteomes" id="UP000800082"/>
    </source>
</evidence>